<dbReference type="SUPFAM" id="SSF101447">
    <property type="entry name" value="Formin homology 2 domain (FH2 domain)"/>
    <property type="match status" value="1"/>
</dbReference>
<evidence type="ECO:0000259" key="6">
    <source>
        <dbReference type="PROSITE" id="PS51444"/>
    </source>
</evidence>
<dbReference type="GeneID" id="111115612"/>
<feature type="region of interest" description="Disordered" evidence="3">
    <location>
        <begin position="1098"/>
        <end position="1125"/>
    </location>
</feature>
<dbReference type="GO" id="GO:0051015">
    <property type="term" value="F:actin filament binding"/>
    <property type="evidence" value="ECO:0007669"/>
    <property type="project" value="TreeGrafter"/>
</dbReference>
<dbReference type="Gene3D" id="1.25.10.10">
    <property type="entry name" value="Leucine-rich Repeat Variant"/>
    <property type="match status" value="1"/>
</dbReference>
<dbReference type="InterPro" id="IPR042201">
    <property type="entry name" value="FH2_Formin_sf"/>
</dbReference>
<dbReference type="GO" id="GO:0031267">
    <property type="term" value="F:small GTPase binding"/>
    <property type="evidence" value="ECO:0007669"/>
    <property type="project" value="InterPro"/>
</dbReference>
<reference evidence="8" key="1">
    <citation type="submission" date="2025-08" db="UniProtKB">
        <authorList>
            <consortium name="RefSeq"/>
        </authorList>
    </citation>
    <scope>IDENTIFICATION</scope>
    <source>
        <tissue evidence="8">Whole sample</tissue>
    </source>
</reference>
<comment type="similarity">
    <text evidence="1">Belongs to the formin homology family.</text>
</comment>
<dbReference type="InterPro" id="IPR016024">
    <property type="entry name" value="ARM-type_fold"/>
</dbReference>
<dbReference type="InterPro" id="IPR010472">
    <property type="entry name" value="FH3_dom"/>
</dbReference>
<feature type="coiled-coil region" evidence="2">
    <location>
        <begin position="474"/>
        <end position="557"/>
    </location>
</feature>
<accession>A0A8B8C4T5</accession>
<proteinExistence type="inferred from homology"/>
<evidence type="ECO:0000256" key="1">
    <source>
        <dbReference type="ARBA" id="ARBA00023449"/>
    </source>
</evidence>
<dbReference type="Pfam" id="PF02181">
    <property type="entry name" value="FH2"/>
    <property type="match status" value="1"/>
</dbReference>
<dbReference type="RefSeq" id="XP_022310114.1">
    <property type="nucleotide sequence ID" value="XM_022454406.1"/>
</dbReference>
<organism evidence="7 8">
    <name type="scientific">Crassostrea virginica</name>
    <name type="common">Eastern oyster</name>
    <dbReference type="NCBI Taxonomy" id="6565"/>
    <lineage>
        <taxon>Eukaryota</taxon>
        <taxon>Metazoa</taxon>
        <taxon>Spiralia</taxon>
        <taxon>Lophotrochozoa</taxon>
        <taxon>Mollusca</taxon>
        <taxon>Bivalvia</taxon>
        <taxon>Autobranchia</taxon>
        <taxon>Pteriomorphia</taxon>
        <taxon>Ostreida</taxon>
        <taxon>Ostreoidea</taxon>
        <taxon>Ostreidae</taxon>
        <taxon>Crassostrea</taxon>
    </lineage>
</organism>
<dbReference type="InterPro" id="IPR011989">
    <property type="entry name" value="ARM-like"/>
</dbReference>
<gene>
    <name evidence="8" type="primary">LOC111115612</name>
</gene>
<evidence type="ECO:0000259" key="5">
    <source>
        <dbReference type="PROSITE" id="PS51232"/>
    </source>
</evidence>
<dbReference type="AlphaFoldDB" id="A0A8B8C4T5"/>
<protein>
    <submittedName>
        <fullName evidence="8">Formin-like protein CG32138 isoform X1</fullName>
    </submittedName>
</protein>
<dbReference type="PANTHER" id="PTHR45857">
    <property type="entry name" value="FORMIN-LIKE PROTEIN"/>
    <property type="match status" value="1"/>
</dbReference>
<dbReference type="GO" id="GO:0005829">
    <property type="term" value="C:cytosol"/>
    <property type="evidence" value="ECO:0007669"/>
    <property type="project" value="TreeGrafter"/>
</dbReference>
<dbReference type="GO" id="GO:0030866">
    <property type="term" value="P:cortical actin cytoskeleton organization"/>
    <property type="evidence" value="ECO:0007669"/>
    <property type="project" value="TreeGrafter"/>
</dbReference>
<feature type="coiled-coil region" evidence="2">
    <location>
        <begin position="1014"/>
        <end position="1072"/>
    </location>
</feature>
<feature type="coiled-coil region" evidence="2">
    <location>
        <begin position="921"/>
        <end position="979"/>
    </location>
</feature>
<keyword evidence="2" id="KW-0175">Coiled coil</keyword>
<dbReference type="SUPFAM" id="SSF48371">
    <property type="entry name" value="ARM repeat"/>
    <property type="match status" value="1"/>
</dbReference>
<evidence type="ECO:0000259" key="4">
    <source>
        <dbReference type="PROSITE" id="PS51231"/>
    </source>
</evidence>
<name>A0A8B8C4T5_CRAVI</name>
<feature type="region of interest" description="Disordered" evidence="3">
    <location>
        <begin position="51"/>
        <end position="81"/>
    </location>
</feature>
<feature type="domain" description="GBD/FH3" evidence="5">
    <location>
        <begin position="114"/>
        <end position="562"/>
    </location>
</feature>
<dbReference type="KEGG" id="cvn:111115612"/>
<dbReference type="Pfam" id="PF06367">
    <property type="entry name" value="Drf_FH3"/>
    <property type="match status" value="1"/>
</dbReference>
<dbReference type="InterPro" id="IPR043592">
    <property type="entry name" value="FMNL_animal"/>
</dbReference>
<evidence type="ECO:0000256" key="2">
    <source>
        <dbReference type="SAM" id="Coils"/>
    </source>
</evidence>
<dbReference type="Pfam" id="PF06371">
    <property type="entry name" value="Drf_GBD"/>
    <property type="match status" value="1"/>
</dbReference>
<evidence type="ECO:0000256" key="3">
    <source>
        <dbReference type="SAM" id="MobiDB-lite"/>
    </source>
</evidence>
<dbReference type="InterPro" id="IPR015425">
    <property type="entry name" value="FH2_Formin"/>
</dbReference>
<dbReference type="InterPro" id="IPR014768">
    <property type="entry name" value="GBD/FH3_dom"/>
</dbReference>
<dbReference type="GO" id="GO:0016477">
    <property type="term" value="P:cell migration"/>
    <property type="evidence" value="ECO:0007669"/>
    <property type="project" value="TreeGrafter"/>
</dbReference>
<dbReference type="SMART" id="SM01139">
    <property type="entry name" value="Drf_FH3"/>
    <property type="match status" value="1"/>
</dbReference>
<dbReference type="Proteomes" id="UP000694844">
    <property type="component" value="Chromosome 9"/>
</dbReference>
<dbReference type="PROSITE" id="PS51444">
    <property type="entry name" value="FH2"/>
    <property type="match status" value="1"/>
</dbReference>
<dbReference type="Gene3D" id="1.20.58.2220">
    <property type="entry name" value="Formin, FH2 domain"/>
    <property type="match status" value="1"/>
</dbReference>
<feature type="region of interest" description="Disordered" evidence="3">
    <location>
        <begin position="586"/>
        <end position="641"/>
    </location>
</feature>
<dbReference type="SMART" id="SM01140">
    <property type="entry name" value="Drf_GBD"/>
    <property type="match status" value="1"/>
</dbReference>
<dbReference type="OrthoDB" id="1668162at2759"/>
<dbReference type="SMART" id="SM00498">
    <property type="entry name" value="FH2"/>
    <property type="match status" value="1"/>
</dbReference>
<sequence>MFNSMDENYDEDPLGLLAEFKKGRYMSFSIDSSNLYLNEIPEGDYSDARVKSFPKNGTNTDFRSTESSDHFDESQSGEELDRITPLIEMGNGESMHNNHRSFDLRTSVAMPMRLPMPDPHELEKRFTKVLASMDLPPDKAKVLKGYDDEKKWDLICDQERVHAKDPPHVYLDRLRTYLDPRNSRGSRVHDTCVALHLVAFPLQCGLDACFHKKKNLNDISSTQVLRDLEISLRTNHIEWVLEFLSEDNQGLDVLVDYLSYTQVVMRKEQLLNKEKSTSLDGLVKSPARKLKRSNTIGSPRHTKMSKLNMGEARDDVHVCIMCLRAIMNHQNGFNLVIAHRHAINCIALSLNHHSLRTKALVLELLAAVCLVSGGHEIILSAFDNFKEVCGERHRFETLMEYFRNYEEFHIDFMVACMQFINIVVHSVENMNFRVHLQYEFTQIGLDDYLNKLRHTESDRLSVQVHAYVDNMIEVAQLLEDSELKTEAIERAEELEEELSREREHLQEMEEEAMAKSVELEKQLADATNKIEDLEEYLNQQDKELNNLRQMMSEKDEESKKRQSMFEAKLREMETSRANLTTSGVVSATLDDLPPPPPPPPPVAAPPPPPPPPPIGTLPPPPPPPPGAPGAPPPPPGPGAMTIKRKIQTKYRLPMLNWTPLKPQQVKGTVFSDLDDDKLLNVINFNEFEEVFKLGAGLMGAEDMKGETMKKKKAESVSLMEPNRLRNVAITRRKLLLTNDEVCRAINFIDLKTLSLDMTDILLTILPNDAEMKAYKQYEKERRPLDRLSDEDRFMLQLSKIERLSQKLHIMSFIGNFNENVHHLSPQVNAIIAASMSLRSSTKVRKILEIILAIGNYMNSSKRGAVYGFKLQSLDMLTDTKSKDKNITLMHFLVQTVQAKFPEIVNFDSELRFLEKAAVVSMENIMTDYKELEKGMQLTQKEYESRKHSRDTPPILKEFLSNSEDKLKKLQADIKTAEDAYKRVVEFFGENPRTCSPTSFFSQFVRFVASFKAAVIELEKRKKIEDAQIEEEEQEQTKSKKKDFKKNVQRIIFEEKEAVVSELKNRNKQIKEKKLLDEVYHGALEDILLDLKNEPYRRADAVRRSQRRRNENMVQAPNSDDFDDNY</sequence>
<dbReference type="PROSITE" id="PS51231">
    <property type="entry name" value="DAD"/>
    <property type="match status" value="1"/>
</dbReference>
<feature type="domain" description="DAD" evidence="4">
    <location>
        <begin position="1076"/>
        <end position="1109"/>
    </location>
</feature>
<dbReference type="InterPro" id="IPR010473">
    <property type="entry name" value="GTPase-bd"/>
</dbReference>
<feature type="compositionally biased region" description="Basic and acidic residues" evidence="3">
    <location>
        <begin position="1098"/>
        <end position="1110"/>
    </location>
</feature>
<dbReference type="GO" id="GO:0008360">
    <property type="term" value="P:regulation of cell shape"/>
    <property type="evidence" value="ECO:0007669"/>
    <property type="project" value="TreeGrafter"/>
</dbReference>
<feature type="compositionally biased region" description="Pro residues" evidence="3">
    <location>
        <begin position="592"/>
        <end position="637"/>
    </location>
</feature>
<evidence type="ECO:0000313" key="7">
    <source>
        <dbReference type="Proteomes" id="UP000694844"/>
    </source>
</evidence>
<feature type="domain" description="FH2" evidence="6">
    <location>
        <begin position="642"/>
        <end position="1036"/>
    </location>
</feature>
<feature type="compositionally biased region" description="Basic and acidic residues" evidence="3">
    <location>
        <begin position="63"/>
        <end position="73"/>
    </location>
</feature>
<evidence type="ECO:0000313" key="8">
    <source>
        <dbReference type="RefSeq" id="XP_022310114.1"/>
    </source>
</evidence>
<dbReference type="InterPro" id="IPR014767">
    <property type="entry name" value="DAD_dom"/>
</dbReference>
<dbReference type="PROSITE" id="PS51232">
    <property type="entry name" value="GBD_FH3"/>
    <property type="match status" value="1"/>
</dbReference>
<dbReference type="PANTHER" id="PTHR45857:SF4">
    <property type="entry name" value="FORMIN-LIKE PROTEIN"/>
    <property type="match status" value="1"/>
</dbReference>
<keyword evidence="7" id="KW-1185">Reference proteome</keyword>